<name>A0A161S6B6_9FLAO</name>
<feature type="transmembrane region" description="Helical" evidence="1">
    <location>
        <begin position="122"/>
        <end position="145"/>
    </location>
</feature>
<evidence type="ECO:0008006" key="4">
    <source>
        <dbReference type="Google" id="ProtNLM"/>
    </source>
</evidence>
<keyword evidence="1" id="KW-0472">Membrane</keyword>
<keyword evidence="3" id="KW-1185">Reference proteome</keyword>
<protein>
    <recommendedName>
        <fullName evidence="4">Beta-carotene 15,15'-monooxygenase</fullName>
    </recommendedName>
</protein>
<feature type="transmembrane region" description="Helical" evidence="1">
    <location>
        <begin position="80"/>
        <end position="101"/>
    </location>
</feature>
<keyword evidence="1" id="KW-0812">Transmembrane</keyword>
<sequence>MEELDLLKKHWNNSQQFPKVSTEEIHKMIHKKSSSIVMWIFIISIIEFLVLNCFSYFFITEDSKESVGPLYRFMITNLDWLSLGISVVFIYLFYCNFRKISVADSTRTLMKTILNTKKTVNYYIYTNITVFIIAFIIMLIDILTIDDKLSLSSALISIGVVIIICGIFLGLLWIYYKLIYGFLIKKLMKNYKELEKIDYE</sequence>
<organism evidence="2 3">
    <name type="scientific">Myroides marinus</name>
    <dbReference type="NCBI Taxonomy" id="703342"/>
    <lineage>
        <taxon>Bacteria</taxon>
        <taxon>Pseudomonadati</taxon>
        <taxon>Bacteroidota</taxon>
        <taxon>Flavobacteriia</taxon>
        <taxon>Flavobacteriales</taxon>
        <taxon>Flavobacteriaceae</taxon>
        <taxon>Myroides</taxon>
    </lineage>
</organism>
<feature type="transmembrane region" description="Helical" evidence="1">
    <location>
        <begin position="36"/>
        <end position="60"/>
    </location>
</feature>
<keyword evidence="1" id="KW-1133">Transmembrane helix</keyword>
<dbReference type="Proteomes" id="UP000076630">
    <property type="component" value="Unassembled WGS sequence"/>
</dbReference>
<evidence type="ECO:0000256" key="1">
    <source>
        <dbReference type="SAM" id="Phobius"/>
    </source>
</evidence>
<dbReference type="AlphaFoldDB" id="A0A161S6B6"/>
<gene>
    <name evidence="2" type="ORF">AV926_10235</name>
</gene>
<accession>A0A161S6B6</accession>
<evidence type="ECO:0000313" key="2">
    <source>
        <dbReference type="EMBL" id="KZE80499.1"/>
    </source>
</evidence>
<proteinExistence type="predicted"/>
<reference evidence="2 3" key="1">
    <citation type="submission" date="2016-01" db="EMBL/GenBank/DDBJ databases">
        <title>Whole genome sequencing of Myroides marinus L41.</title>
        <authorList>
            <person name="Hong K.W."/>
        </authorList>
    </citation>
    <scope>NUCLEOTIDE SEQUENCE [LARGE SCALE GENOMIC DNA]</scope>
    <source>
        <strain evidence="2 3">L41</strain>
    </source>
</reference>
<feature type="transmembrane region" description="Helical" evidence="1">
    <location>
        <begin position="151"/>
        <end position="176"/>
    </location>
</feature>
<evidence type="ECO:0000313" key="3">
    <source>
        <dbReference type="Proteomes" id="UP000076630"/>
    </source>
</evidence>
<dbReference type="RefSeq" id="WP_038988066.1">
    <property type="nucleotide sequence ID" value="NZ_JWJO01000076.1"/>
</dbReference>
<dbReference type="OrthoDB" id="709028at2"/>
<dbReference type="EMBL" id="LQNU01000056">
    <property type="protein sequence ID" value="KZE80499.1"/>
    <property type="molecule type" value="Genomic_DNA"/>
</dbReference>
<comment type="caution">
    <text evidence="2">The sequence shown here is derived from an EMBL/GenBank/DDBJ whole genome shotgun (WGS) entry which is preliminary data.</text>
</comment>